<evidence type="ECO:0000259" key="5">
    <source>
        <dbReference type="PROSITE" id="PS50977"/>
    </source>
</evidence>
<dbReference type="InterPro" id="IPR009057">
    <property type="entry name" value="Homeodomain-like_sf"/>
</dbReference>
<gene>
    <name evidence="6" type="ORF">HY912_13090</name>
</gene>
<dbReference type="InterPro" id="IPR001647">
    <property type="entry name" value="HTH_TetR"/>
</dbReference>
<dbReference type="GO" id="GO:0003677">
    <property type="term" value="F:DNA binding"/>
    <property type="evidence" value="ECO:0007669"/>
    <property type="project" value="UniProtKB-UniRule"/>
</dbReference>
<protein>
    <submittedName>
        <fullName evidence="6">TetR/AcrR family transcriptional regulator</fullName>
    </submittedName>
</protein>
<evidence type="ECO:0000313" key="7">
    <source>
        <dbReference type="Proteomes" id="UP000807825"/>
    </source>
</evidence>
<keyword evidence="3" id="KW-0804">Transcription</keyword>
<evidence type="ECO:0000256" key="2">
    <source>
        <dbReference type="ARBA" id="ARBA00023125"/>
    </source>
</evidence>
<dbReference type="PRINTS" id="PR00455">
    <property type="entry name" value="HTHTETR"/>
</dbReference>
<reference evidence="6" key="1">
    <citation type="submission" date="2020-07" db="EMBL/GenBank/DDBJ databases">
        <title>Huge and variable diversity of episymbiotic CPR bacteria and DPANN archaea in groundwater ecosystems.</title>
        <authorList>
            <person name="He C.Y."/>
            <person name="Keren R."/>
            <person name="Whittaker M."/>
            <person name="Farag I.F."/>
            <person name="Doudna J."/>
            <person name="Cate J.H.D."/>
            <person name="Banfield J.F."/>
        </authorList>
    </citation>
    <scope>NUCLEOTIDE SEQUENCE</scope>
    <source>
        <strain evidence="6">NC_groundwater_1664_Pr3_B-0.1um_52_9</strain>
    </source>
</reference>
<dbReference type="Gene3D" id="1.10.357.10">
    <property type="entry name" value="Tetracycline Repressor, domain 2"/>
    <property type="match status" value="1"/>
</dbReference>
<dbReference type="AlphaFoldDB" id="A0A9D6Z4D2"/>
<sequence>MNASTKGEITKARVLQTASRLINEKGFCNTSINDIIQATGVKKGNLYFHFPSKEDLSLAILEEANNQFVAFLSRSLQGERPLERLANLFDAVFERHSRTLFVGG</sequence>
<dbReference type="Proteomes" id="UP000807825">
    <property type="component" value="Unassembled WGS sequence"/>
</dbReference>
<dbReference type="EMBL" id="JACRDE010000344">
    <property type="protein sequence ID" value="MBI5250422.1"/>
    <property type="molecule type" value="Genomic_DNA"/>
</dbReference>
<comment type="caution">
    <text evidence="6">The sequence shown here is derived from an EMBL/GenBank/DDBJ whole genome shotgun (WGS) entry which is preliminary data.</text>
</comment>
<dbReference type="Pfam" id="PF00440">
    <property type="entry name" value="TetR_N"/>
    <property type="match status" value="1"/>
</dbReference>
<feature type="DNA-binding region" description="H-T-H motif" evidence="4">
    <location>
        <begin position="31"/>
        <end position="50"/>
    </location>
</feature>
<name>A0A9D6Z4D2_9BACT</name>
<dbReference type="SUPFAM" id="SSF46689">
    <property type="entry name" value="Homeodomain-like"/>
    <property type="match status" value="1"/>
</dbReference>
<dbReference type="PANTHER" id="PTHR47506:SF6">
    <property type="entry name" value="HTH-TYPE TRANSCRIPTIONAL REPRESSOR NEMR"/>
    <property type="match status" value="1"/>
</dbReference>
<accession>A0A9D6Z4D2</accession>
<organism evidence="6 7">
    <name type="scientific">Desulfomonile tiedjei</name>
    <dbReference type="NCBI Taxonomy" id="2358"/>
    <lineage>
        <taxon>Bacteria</taxon>
        <taxon>Pseudomonadati</taxon>
        <taxon>Thermodesulfobacteriota</taxon>
        <taxon>Desulfomonilia</taxon>
        <taxon>Desulfomonilales</taxon>
        <taxon>Desulfomonilaceae</taxon>
        <taxon>Desulfomonile</taxon>
    </lineage>
</organism>
<keyword evidence="2 4" id="KW-0238">DNA-binding</keyword>
<proteinExistence type="predicted"/>
<feature type="domain" description="HTH tetR-type" evidence="5">
    <location>
        <begin position="8"/>
        <end position="68"/>
    </location>
</feature>
<dbReference type="PANTHER" id="PTHR47506">
    <property type="entry name" value="TRANSCRIPTIONAL REGULATORY PROTEIN"/>
    <property type="match status" value="1"/>
</dbReference>
<evidence type="ECO:0000256" key="1">
    <source>
        <dbReference type="ARBA" id="ARBA00023015"/>
    </source>
</evidence>
<evidence type="ECO:0000256" key="4">
    <source>
        <dbReference type="PROSITE-ProRule" id="PRU00335"/>
    </source>
</evidence>
<evidence type="ECO:0000256" key="3">
    <source>
        <dbReference type="ARBA" id="ARBA00023163"/>
    </source>
</evidence>
<dbReference type="PROSITE" id="PS50977">
    <property type="entry name" value="HTH_TETR_2"/>
    <property type="match status" value="1"/>
</dbReference>
<keyword evidence="1" id="KW-0805">Transcription regulation</keyword>
<evidence type="ECO:0000313" key="6">
    <source>
        <dbReference type="EMBL" id="MBI5250422.1"/>
    </source>
</evidence>